<evidence type="ECO:0000313" key="1">
    <source>
        <dbReference type="EMBL" id="RUO44516.1"/>
    </source>
</evidence>
<comment type="caution">
    <text evidence="1">The sequence shown here is derived from an EMBL/GenBank/DDBJ whole genome shotgun (WGS) entry which is preliminary data.</text>
</comment>
<proteinExistence type="predicted"/>
<name>A0AA94EFH6_9GAMM</name>
<evidence type="ECO:0000313" key="2">
    <source>
        <dbReference type="Proteomes" id="UP000286680"/>
    </source>
</evidence>
<dbReference type="Proteomes" id="UP000286680">
    <property type="component" value="Unassembled WGS sequence"/>
</dbReference>
<reference evidence="2" key="1">
    <citation type="journal article" date="2018" name="Front. Microbiol.">
        <title>Genome-Based Analysis Reveals the Taxonomy and Diversity of the Family Idiomarinaceae.</title>
        <authorList>
            <person name="Liu Y."/>
            <person name="Lai Q."/>
            <person name="Shao Z."/>
        </authorList>
    </citation>
    <scope>NUCLEOTIDE SEQUENCE [LARGE SCALE GENOMIC DNA]</scope>
    <source>
        <strain evidence="2">SN-14</strain>
    </source>
</reference>
<accession>A0AA94EFH6</accession>
<dbReference type="EMBL" id="PIPS01000001">
    <property type="protein sequence ID" value="RUO44516.1"/>
    <property type="molecule type" value="Genomic_DNA"/>
</dbReference>
<sequence length="496" mass="56974">MMLELVLEVDEDPDARVADSQKLTVILNDLWNLQNEAIRFDPDKTMMLTMRPFLIQQLRFQSAQVTHLYFLARMQLLLLEYNKSPKPIRAFERATGIPFEDFVTLSLFFAFAFSDMLAIKQTKITYEYILSKLYPSYSLETLVKFLTLVGNELDTLGKNIKLKRVDSGPPRSDDYFTESLFFGTPLLLLPSGVSTTHSYIACIGLSEFILRTLKDCDDDGNSFRKPFSHAFERYISDLFITSGLAVVQEDSLKKQYNDEIKNSKVVDYFYSSDGKNLFVDAKSVEPKQTVLSTQNPRVIKERLRDHLIGALTQARECANALNQSKYDHLVSTENRYILVISHQDFFVGSGQRLRDLLGKDYGSSIDDAVGNEFKLENVFYIAIAEFEGVIQLLQEGQVTIFEFLDYCKNRNTKEPLFNMRQYVSEFGQELQLDNPSPIGSDRVKKSFDSTFRELEAAWEHNSAYWRELGAVDSVVAVNEFTYVYNSFRKALSESEQ</sequence>
<dbReference type="AlphaFoldDB" id="A0AA94EFH6"/>
<gene>
    <name evidence="1" type="ORF">CWE23_00255</name>
</gene>
<organism evidence="1 2">
    <name type="scientific">Idiomarina aquatica</name>
    <dbReference type="NCBI Taxonomy" id="1327752"/>
    <lineage>
        <taxon>Bacteria</taxon>
        <taxon>Pseudomonadati</taxon>
        <taxon>Pseudomonadota</taxon>
        <taxon>Gammaproteobacteria</taxon>
        <taxon>Alteromonadales</taxon>
        <taxon>Idiomarinaceae</taxon>
        <taxon>Idiomarina</taxon>
    </lineage>
</organism>
<protein>
    <submittedName>
        <fullName evidence="1">Uncharacterized protein</fullName>
    </submittedName>
</protein>
<keyword evidence="2" id="KW-1185">Reference proteome</keyword>